<dbReference type="PANTHER" id="PTHR43280">
    <property type="entry name" value="ARAC-FAMILY TRANSCRIPTIONAL REGULATOR"/>
    <property type="match status" value="1"/>
</dbReference>
<dbReference type="GO" id="GO:0043565">
    <property type="term" value="F:sequence-specific DNA binding"/>
    <property type="evidence" value="ECO:0007669"/>
    <property type="project" value="InterPro"/>
</dbReference>
<dbReference type="Gene3D" id="1.10.10.60">
    <property type="entry name" value="Homeodomain-like"/>
    <property type="match status" value="1"/>
</dbReference>
<dbReference type="EMBL" id="BJUM01000010">
    <property type="protein sequence ID" value="GEK54488.1"/>
    <property type="molecule type" value="Genomic_DNA"/>
</dbReference>
<evidence type="ECO:0000313" key="5">
    <source>
        <dbReference type="EMBL" id="GEK54488.1"/>
    </source>
</evidence>
<gene>
    <name evidence="5" type="ORF">PES01_13330</name>
</gene>
<dbReference type="InterPro" id="IPR009057">
    <property type="entry name" value="Homeodomain-like_sf"/>
</dbReference>
<keyword evidence="1" id="KW-0805">Transcription regulation</keyword>
<comment type="caution">
    <text evidence="5">The sequence shown here is derived from an EMBL/GenBank/DDBJ whole genome shotgun (WGS) entry which is preliminary data.</text>
</comment>
<evidence type="ECO:0000256" key="3">
    <source>
        <dbReference type="ARBA" id="ARBA00023163"/>
    </source>
</evidence>
<dbReference type="SMART" id="SM00342">
    <property type="entry name" value="HTH_ARAC"/>
    <property type="match status" value="1"/>
</dbReference>
<dbReference type="PROSITE" id="PS01124">
    <property type="entry name" value="HTH_ARAC_FAMILY_2"/>
    <property type="match status" value="1"/>
</dbReference>
<evidence type="ECO:0000259" key="4">
    <source>
        <dbReference type="PROSITE" id="PS01124"/>
    </source>
</evidence>
<dbReference type="InterPro" id="IPR018060">
    <property type="entry name" value="HTH_AraC"/>
</dbReference>
<dbReference type="AlphaFoldDB" id="A0A510XTY0"/>
<dbReference type="GO" id="GO:0003700">
    <property type="term" value="F:DNA-binding transcription factor activity"/>
    <property type="evidence" value="ECO:0007669"/>
    <property type="project" value="InterPro"/>
</dbReference>
<dbReference type="Proteomes" id="UP000321419">
    <property type="component" value="Unassembled WGS sequence"/>
</dbReference>
<dbReference type="InterPro" id="IPR020449">
    <property type="entry name" value="Tscrpt_reg_AraC-type_HTH"/>
</dbReference>
<dbReference type="Pfam" id="PF12833">
    <property type="entry name" value="HTH_18"/>
    <property type="match status" value="1"/>
</dbReference>
<reference evidence="5 6" key="1">
    <citation type="submission" date="2019-07" db="EMBL/GenBank/DDBJ databases">
        <title>Whole genome shotgun sequence of Pseudoalteromonas espejiana NBRC 102222.</title>
        <authorList>
            <person name="Hosoyama A."/>
            <person name="Uohara A."/>
            <person name="Ohji S."/>
            <person name="Ichikawa N."/>
        </authorList>
    </citation>
    <scope>NUCLEOTIDE SEQUENCE [LARGE SCALE GENOMIC DNA]</scope>
    <source>
        <strain evidence="5 6">NBRC 102222</strain>
    </source>
</reference>
<organism evidence="5 6">
    <name type="scientific">Pseudoalteromonas espejiana</name>
    <dbReference type="NCBI Taxonomy" id="28107"/>
    <lineage>
        <taxon>Bacteria</taxon>
        <taxon>Pseudomonadati</taxon>
        <taxon>Pseudomonadota</taxon>
        <taxon>Gammaproteobacteria</taxon>
        <taxon>Alteromonadales</taxon>
        <taxon>Pseudoalteromonadaceae</taxon>
        <taxon>Pseudoalteromonas</taxon>
    </lineage>
</organism>
<dbReference type="SUPFAM" id="SSF46689">
    <property type="entry name" value="Homeodomain-like"/>
    <property type="match status" value="1"/>
</dbReference>
<feature type="domain" description="HTH araC/xylS-type" evidence="4">
    <location>
        <begin position="1"/>
        <end position="60"/>
    </location>
</feature>
<name>A0A510XTY0_9GAMM</name>
<evidence type="ECO:0000256" key="1">
    <source>
        <dbReference type="ARBA" id="ARBA00023015"/>
    </source>
</evidence>
<sequence length="62" mass="6957">MNFKQYVNSLRVACAKELLLARPNTSIDDIAEQSGFSAPSTFYNAFKQQTGLTPNKYRALNL</sequence>
<dbReference type="PRINTS" id="PR00032">
    <property type="entry name" value="HTHARAC"/>
</dbReference>
<keyword evidence="3" id="KW-0804">Transcription</keyword>
<evidence type="ECO:0000256" key="2">
    <source>
        <dbReference type="ARBA" id="ARBA00023125"/>
    </source>
</evidence>
<dbReference type="InterPro" id="IPR018062">
    <property type="entry name" value="HTH_AraC-typ_CS"/>
</dbReference>
<dbReference type="PANTHER" id="PTHR43280:SF2">
    <property type="entry name" value="HTH-TYPE TRANSCRIPTIONAL REGULATOR EXSA"/>
    <property type="match status" value="1"/>
</dbReference>
<accession>A0A510XTY0</accession>
<evidence type="ECO:0000313" key="6">
    <source>
        <dbReference type="Proteomes" id="UP000321419"/>
    </source>
</evidence>
<dbReference type="PROSITE" id="PS00041">
    <property type="entry name" value="HTH_ARAC_FAMILY_1"/>
    <property type="match status" value="1"/>
</dbReference>
<proteinExistence type="predicted"/>
<keyword evidence="6" id="KW-1185">Reference proteome</keyword>
<protein>
    <recommendedName>
        <fullName evidence="4">HTH araC/xylS-type domain-containing protein</fullName>
    </recommendedName>
</protein>
<keyword evidence="2" id="KW-0238">DNA-binding</keyword>